<reference evidence="1 2" key="1">
    <citation type="journal article" date="2012" name="J. Bacteriol.">
        <title>Complete Genome Sequence of Leptospirillum ferrooxidans Strain C2-3, Isolated from a Fresh Volcanic Ash Deposit on the Island of Miyake, Japan.</title>
        <authorList>
            <person name="Fujimura R."/>
            <person name="Sato Y."/>
            <person name="Nishizawa T."/>
            <person name="Oshima K."/>
            <person name="Kim S.-W."/>
            <person name="Hattori M."/>
            <person name="Kamijo T."/>
            <person name="Ohta H."/>
        </authorList>
    </citation>
    <scope>NUCLEOTIDE SEQUENCE [LARGE SCALE GENOMIC DNA]</scope>
    <source>
        <strain evidence="1 2">C2-3</strain>
    </source>
</reference>
<dbReference type="KEGG" id="lfc:LFE_0206"/>
<dbReference type="PATRIC" id="fig|1162668.3.peg.242"/>
<proteinExistence type="predicted"/>
<protein>
    <submittedName>
        <fullName evidence="1">Uncharacterized protein</fullName>
    </submittedName>
</protein>
<name>I0IKY3_LEPFC</name>
<sequence length="463" mass="53317">MGFYIYSRSIRDTAPHKKILDLIVVDPRIACFIVDGDGKIVLFNDTLSFHIQVGFKFLARKPYEDVFEILDSQKGGAQGDPHHFEEKFGIREFRNFGKKGVLLMKSYPLGHLPSPVAIYFLSREEFLPSEKEISSTFLPYLARMAEKLQRPVGNILMGSHDTMSIDNLSQGLLTTLPAAYQLIRVFMADATSMSDSSHFIRMVYEGPPESMRQSTEGVLYGDTVYFRTLSASIVRPALVAHSDQLWKHEVLLPCNWYLHVFAWIGIPLISFDVWKEPLRIRWQEMVSACGFEMGEFRSKAGLLPFYQIDEQGIFDRESLILAMEHMIGQSPVRPFSMILFRLKFQEIQDEFIDFLKKARRSSDLIGKIDEGIVMIYPDVGDGVSTSVEIRYKGILERLSLTDYRFQCNLSKHSFPSSNWTGEELLGQLVKTESIQVKPLEHADREIPQFEDWFKRFLLLKDFD</sequence>
<organism evidence="1 2">
    <name type="scientific">Leptospirillum ferrooxidans (strain C2-3)</name>
    <dbReference type="NCBI Taxonomy" id="1162668"/>
    <lineage>
        <taxon>Bacteria</taxon>
        <taxon>Pseudomonadati</taxon>
        <taxon>Nitrospirota</taxon>
        <taxon>Nitrospiria</taxon>
        <taxon>Nitrospirales</taxon>
        <taxon>Nitrospiraceae</taxon>
        <taxon>Leptospirillum</taxon>
    </lineage>
</organism>
<dbReference type="Proteomes" id="UP000007382">
    <property type="component" value="Chromosome"/>
</dbReference>
<dbReference type="OrthoDB" id="9814221at2"/>
<dbReference type="EMBL" id="AP012342">
    <property type="protein sequence ID" value="BAM05932.1"/>
    <property type="molecule type" value="Genomic_DNA"/>
</dbReference>
<dbReference type="HOGENOM" id="CLU_588992_0_0_0"/>
<dbReference type="AlphaFoldDB" id="I0IKY3"/>
<evidence type="ECO:0000313" key="1">
    <source>
        <dbReference type="EMBL" id="BAM05932.1"/>
    </source>
</evidence>
<dbReference type="STRING" id="1162668.LFE_0206"/>
<reference evidence="2" key="2">
    <citation type="submission" date="2012-03" db="EMBL/GenBank/DDBJ databases">
        <title>The complete genome sequence of the pioneer microbe on fresh volcanic deposit, Leptospirillum ferrooxidans strain C2-3.</title>
        <authorList>
            <person name="Fujimura R."/>
            <person name="Sato Y."/>
            <person name="Nishizawa T."/>
            <person name="Nanba K."/>
            <person name="Oshima K."/>
            <person name="Hattori M."/>
            <person name="Kamijo T."/>
            <person name="Ohta H."/>
        </authorList>
    </citation>
    <scope>NUCLEOTIDE SEQUENCE [LARGE SCALE GENOMIC DNA]</scope>
    <source>
        <strain evidence="2">C2-3</strain>
    </source>
</reference>
<keyword evidence="2" id="KW-1185">Reference proteome</keyword>
<evidence type="ECO:0000313" key="2">
    <source>
        <dbReference type="Proteomes" id="UP000007382"/>
    </source>
</evidence>
<dbReference type="RefSeq" id="WP_014448426.1">
    <property type="nucleotide sequence ID" value="NC_017094.1"/>
</dbReference>
<accession>I0IKY3</accession>
<gene>
    <name evidence="1" type="ordered locus">LFE_0206</name>
</gene>